<keyword evidence="3 6" id="KW-0560">Oxidoreductase</keyword>
<dbReference type="InterPro" id="IPR019791">
    <property type="entry name" value="Haem_peroxidase_animal"/>
</dbReference>
<dbReference type="GO" id="GO:0005576">
    <property type="term" value="C:extracellular region"/>
    <property type="evidence" value="ECO:0007669"/>
    <property type="project" value="UniProtKB-SubCell"/>
</dbReference>
<keyword evidence="5" id="KW-0408">Iron</keyword>
<reference evidence="6 7" key="1">
    <citation type="journal article" date="2018" name="Gigascience">
        <title>Genomes of trombidid mites reveal novel predicted allergens and laterally-transferred genes associated with secondary metabolism.</title>
        <authorList>
            <person name="Dong X."/>
            <person name="Chaisiri K."/>
            <person name="Xia D."/>
            <person name="Armstrong S.D."/>
            <person name="Fang Y."/>
            <person name="Donnelly M.J."/>
            <person name="Kadowaki T."/>
            <person name="McGarry J.W."/>
            <person name="Darby A.C."/>
            <person name="Makepeace B.L."/>
        </authorList>
    </citation>
    <scope>NUCLEOTIDE SEQUENCE [LARGE SCALE GENOMIC DNA]</scope>
    <source>
        <strain evidence="6">UoL-WK</strain>
    </source>
</reference>
<dbReference type="SUPFAM" id="SSF48113">
    <property type="entry name" value="Heme-dependent peroxidases"/>
    <property type="match status" value="1"/>
</dbReference>
<dbReference type="FunFam" id="1.10.640.10:FF:000003">
    <property type="entry name" value="chorion peroxidase"/>
    <property type="match status" value="1"/>
</dbReference>
<dbReference type="PROSITE" id="PS50292">
    <property type="entry name" value="PEROXIDASE_3"/>
    <property type="match status" value="1"/>
</dbReference>
<evidence type="ECO:0000256" key="2">
    <source>
        <dbReference type="ARBA" id="ARBA00022525"/>
    </source>
</evidence>
<keyword evidence="3 6" id="KW-0575">Peroxidase</keyword>
<dbReference type="Pfam" id="PF03098">
    <property type="entry name" value="An_peroxidase"/>
    <property type="match status" value="1"/>
</dbReference>
<dbReference type="GO" id="GO:0004601">
    <property type="term" value="F:peroxidase activity"/>
    <property type="evidence" value="ECO:0007669"/>
    <property type="project" value="UniProtKB-KW"/>
</dbReference>
<dbReference type="Gene3D" id="1.10.640.10">
    <property type="entry name" value="Haem peroxidase domain superfamily, animal type"/>
    <property type="match status" value="1"/>
</dbReference>
<dbReference type="GO" id="GO:0020037">
    <property type="term" value="F:heme binding"/>
    <property type="evidence" value="ECO:0007669"/>
    <property type="project" value="InterPro"/>
</dbReference>
<gene>
    <name evidence="6" type="ORF">B4U79_11598</name>
</gene>
<evidence type="ECO:0000313" key="7">
    <source>
        <dbReference type="Proteomes" id="UP000285301"/>
    </source>
</evidence>
<dbReference type="Proteomes" id="UP000285301">
    <property type="component" value="Unassembled WGS sequence"/>
</dbReference>
<dbReference type="InterPro" id="IPR037120">
    <property type="entry name" value="Haem_peroxidase_sf_animal"/>
</dbReference>
<sequence length="666" mass="75755">MSKLTAVTRHQAVTTTLNRGNELEKNQEVFEEMTKLLARNVTHDPLEPAATGIALGRIELIAPDTKRAVQSCREADFVQCDPYSRYRTADGSCNNLQHPSWGKSFTCFSRLLPPAYADGLSAPRVSETGGPLPNPRIISAIIHRDLNYPATYTHLTMQYGQFFAHDIAFTPSSRTRDGKMIQCCPPKPNNHPQCYPILVPHDDPFYGEWEENCLNFVRTAMCSQCRLGPREQMNQITSFIDGSQVYGSMENETRSLWTRNGPAGRMHVSFSANGGELLPHSTEPDSDQCSKPEENMYCFKAGDKRVNQHPALTALHVLFLRQHNRLVNALKAINPHWDGEKLYEEAKRILVAQLQMITYNEWLTLVIGPDAMKFLKLYIRPDGYTKYDPYTNPSILNEFAGAAFRFGHSIVNSVFAEILDDGRPSGYRLRENFFTPFGFYEGQLDAVIRGLISQAAQNRDPFISSDMKNHLYRPKDSPYGLDLPAFNVQRGRDHGLPGYVNYLKFCFDEKIYSWEQLDQYMPTSQRLRLQKIYKYANPSLLTSLNHYIPVNCRSVYDIDLFTAGLAEFPLPGAAVGPTFTCIIGIQMYNLKYGDRFWFEHESQVGSFTFDQLREIKKITLAKIICANSDNIHAIQKNVFRGESKRNPVVPCKSLPDTDLRAWMESP</sequence>
<evidence type="ECO:0000256" key="4">
    <source>
        <dbReference type="ARBA" id="ARBA00022729"/>
    </source>
</evidence>
<dbReference type="InterPro" id="IPR010255">
    <property type="entry name" value="Haem_peroxidase_sf"/>
</dbReference>
<comment type="caution">
    <text evidence="6">The sequence shown here is derived from an EMBL/GenBank/DDBJ whole genome shotgun (WGS) entry which is preliminary data.</text>
</comment>
<feature type="non-terminal residue" evidence="6">
    <location>
        <position position="666"/>
    </location>
</feature>
<dbReference type="GO" id="GO:0006979">
    <property type="term" value="P:response to oxidative stress"/>
    <property type="evidence" value="ECO:0007669"/>
    <property type="project" value="InterPro"/>
</dbReference>
<dbReference type="PRINTS" id="PR00457">
    <property type="entry name" value="ANPEROXIDASE"/>
</dbReference>
<dbReference type="GO" id="GO:0046872">
    <property type="term" value="F:metal ion binding"/>
    <property type="evidence" value="ECO:0007669"/>
    <property type="project" value="UniProtKB-KW"/>
</dbReference>
<dbReference type="STRING" id="1965070.A0A443R754"/>
<dbReference type="PANTHER" id="PTHR11475:SF143">
    <property type="entry name" value="PUTATIVE-RELATED"/>
    <property type="match status" value="1"/>
</dbReference>
<keyword evidence="7" id="KW-1185">Reference proteome</keyword>
<feature type="binding site" description="axial binding residue" evidence="5">
    <location>
        <position position="408"/>
    </location>
    <ligand>
        <name>heme b</name>
        <dbReference type="ChEBI" id="CHEBI:60344"/>
    </ligand>
    <ligandPart>
        <name>Fe</name>
        <dbReference type="ChEBI" id="CHEBI:18248"/>
    </ligandPart>
</feature>
<dbReference type="CDD" id="cd09823">
    <property type="entry name" value="peroxinectin_like"/>
    <property type="match status" value="1"/>
</dbReference>
<evidence type="ECO:0000256" key="1">
    <source>
        <dbReference type="ARBA" id="ARBA00004613"/>
    </source>
</evidence>
<evidence type="ECO:0000313" key="6">
    <source>
        <dbReference type="EMBL" id="RWS11097.1"/>
    </source>
</evidence>
<organism evidence="6 7">
    <name type="scientific">Dinothrombium tinctorium</name>
    <dbReference type="NCBI Taxonomy" id="1965070"/>
    <lineage>
        <taxon>Eukaryota</taxon>
        <taxon>Metazoa</taxon>
        <taxon>Ecdysozoa</taxon>
        <taxon>Arthropoda</taxon>
        <taxon>Chelicerata</taxon>
        <taxon>Arachnida</taxon>
        <taxon>Acari</taxon>
        <taxon>Acariformes</taxon>
        <taxon>Trombidiformes</taxon>
        <taxon>Prostigmata</taxon>
        <taxon>Anystina</taxon>
        <taxon>Parasitengona</taxon>
        <taxon>Trombidioidea</taxon>
        <taxon>Trombidiidae</taxon>
        <taxon>Dinothrombium</taxon>
    </lineage>
</organism>
<dbReference type="PANTHER" id="PTHR11475">
    <property type="entry name" value="OXIDASE/PEROXIDASE"/>
    <property type="match status" value="1"/>
</dbReference>
<accession>A0A443R754</accession>
<dbReference type="EMBL" id="NCKU01001840">
    <property type="protein sequence ID" value="RWS11097.1"/>
    <property type="molecule type" value="Genomic_DNA"/>
</dbReference>
<evidence type="ECO:0000256" key="3">
    <source>
        <dbReference type="ARBA" id="ARBA00022559"/>
    </source>
</evidence>
<name>A0A443R754_9ACAR</name>
<proteinExistence type="predicted"/>
<keyword evidence="5" id="KW-0349">Heme</keyword>
<protein>
    <submittedName>
        <fullName evidence="6">Peroxidase-like protein</fullName>
    </submittedName>
</protein>
<dbReference type="AlphaFoldDB" id="A0A443R754"/>
<keyword evidence="4" id="KW-0732">Signal</keyword>
<keyword evidence="2" id="KW-0964">Secreted</keyword>
<comment type="subcellular location">
    <subcellularLocation>
        <location evidence="1">Secreted</location>
    </subcellularLocation>
</comment>
<evidence type="ECO:0000256" key="5">
    <source>
        <dbReference type="PIRSR" id="PIRSR619791-2"/>
    </source>
</evidence>
<keyword evidence="5" id="KW-0479">Metal-binding</keyword>
<dbReference type="OrthoDB" id="823504at2759"/>